<dbReference type="EMBL" id="FJUX01000075">
    <property type="protein sequence ID" value="CZT05274.1"/>
    <property type="molecule type" value="Genomic_DNA"/>
</dbReference>
<keyword evidence="2" id="KW-0472">Membrane</keyword>
<evidence type="ECO:0000313" key="4">
    <source>
        <dbReference type="Proteomes" id="UP000178912"/>
    </source>
</evidence>
<feature type="compositionally biased region" description="Polar residues" evidence="1">
    <location>
        <begin position="237"/>
        <end position="272"/>
    </location>
</feature>
<keyword evidence="4" id="KW-1185">Reference proteome</keyword>
<feature type="compositionally biased region" description="Polar residues" evidence="1">
    <location>
        <begin position="550"/>
        <end position="560"/>
    </location>
</feature>
<organism evidence="3 4">
    <name type="scientific">Rhynchosporium agropyri</name>
    <dbReference type="NCBI Taxonomy" id="914238"/>
    <lineage>
        <taxon>Eukaryota</taxon>
        <taxon>Fungi</taxon>
        <taxon>Dikarya</taxon>
        <taxon>Ascomycota</taxon>
        <taxon>Pezizomycotina</taxon>
        <taxon>Leotiomycetes</taxon>
        <taxon>Helotiales</taxon>
        <taxon>Ploettnerulaceae</taxon>
        <taxon>Rhynchosporium</taxon>
    </lineage>
</organism>
<gene>
    <name evidence="3" type="ORF">RAG0_11440</name>
</gene>
<feature type="compositionally biased region" description="Acidic residues" evidence="1">
    <location>
        <begin position="182"/>
        <end position="207"/>
    </location>
</feature>
<feature type="compositionally biased region" description="Polar residues" evidence="1">
    <location>
        <begin position="334"/>
        <end position="359"/>
    </location>
</feature>
<protein>
    <submittedName>
        <fullName evidence="3">Uncharacterized protein</fullName>
    </submittedName>
</protein>
<evidence type="ECO:0000256" key="1">
    <source>
        <dbReference type="SAM" id="MobiDB-lite"/>
    </source>
</evidence>
<feature type="region of interest" description="Disordered" evidence="1">
    <location>
        <begin position="177"/>
        <end position="303"/>
    </location>
</feature>
<accession>A0A1E1L464</accession>
<feature type="region of interest" description="Disordered" evidence="1">
    <location>
        <begin position="332"/>
        <end position="364"/>
    </location>
</feature>
<dbReference type="Proteomes" id="UP000178912">
    <property type="component" value="Unassembled WGS sequence"/>
</dbReference>
<proteinExistence type="predicted"/>
<dbReference type="AlphaFoldDB" id="A0A1E1L464"/>
<feature type="transmembrane region" description="Helical" evidence="2">
    <location>
        <begin position="591"/>
        <end position="613"/>
    </location>
</feature>
<feature type="compositionally biased region" description="Polar residues" evidence="1">
    <location>
        <begin position="636"/>
        <end position="652"/>
    </location>
</feature>
<keyword evidence="2" id="KW-0812">Transmembrane</keyword>
<evidence type="ECO:0000256" key="2">
    <source>
        <dbReference type="SAM" id="Phobius"/>
    </source>
</evidence>
<reference evidence="4" key="1">
    <citation type="submission" date="2016-03" db="EMBL/GenBank/DDBJ databases">
        <authorList>
            <person name="Guldener U."/>
        </authorList>
    </citation>
    <scope>NUCLEOTIDE SEQUENCE [LARGE SCALE GENOMIC DNA]</scope>
    <source>
        <strain evidence="4">04CH-RAC-A.6.1</strain>
    </source>
</reference>
<feature type="compositionally biased region" description="Polar residues" evidence="1">
    <location>
        <begin position="494"/>
        <end position="510"/>
    </location>
</feature>
<dbReference type="OrthoDB" id="3530393at2759"/>
<feature type="compositionally biased region" description="Basic and acidic residues" evidence="1">
    <location>
        <begin position="442"/>
        <end position="451"/>
    </location>
</feature>
<sequence>MSERPTHRTSRTLMANLPLCLMIIGLLVVYPFFPSNAHHFSKTHPSPSIATAIRMPIQQGGRHGNSLSLNPEHSLGGAEKMYVDRIHPRQFNPIAVAEGFAAEVNRLQREMETGHGDKSPATAYKSCTVDGKIVLKCDFQVTETVHHEGDDGKYEDTSEIVGDFEITAELNAEKSAYYGGDWFDEDNDEDSDEYDDEDNYEEDDDEDYYKKVRNRTPLKWTEHRGPPNRHTPPRSDMFTNTGESNKRGTQSPHGDTRVVQQTADKSPHTSMNLGIARPKPPNHADSSQVNVDPSEPAPISSRKTERLCLDTSDLQPPEVGSVRVYGDKKAQLAHSKSTSNTNFPPPHETTSVVPSMNNVESHHSESVPRELVCECGSLVCDDYRNSCKRWKQITGRKRSSLHISYIKSRNAGTVHTIGGKDVQLAHAESTTSMILPTQRWKQVPDSKRSDLDDPSVSTPEAAHDDGVVPDQKFLTPKGEVPSPQQEPISPTPLSPTTDLSNPITDATSGPATEPASGKTHYIPPYWRNDSHEDPTSYGEGVAESKKHSPNNKNGTNTKSPHASGVTFGNVLIPKKCTGTPKQRHQCESSRIAGIILYTLIGIFFTCILLLAFFKCCTGYRMRRDIAAWKKRRSSEKGNASTQPSSAADSLSSKPERQVEGVVIRPPMNVDGTDDWDFPKCENRRRWNVFSRNRRVPGRVSPIPQRRAPRIPTLKLPKSVFLTVRKVSGLGTEGIGASFKNKLQGKTTDISRVKWNSTV</sequence>
<keyword evidence="2" id="KW-1133">Transmembrane helix</keyword>
<feature type="region of interest" description="Disordered" evidence="1">
    <location>
        <begin position="436"/>
        <end position="566"/>
    </location>
</feature>
<feature type="transmembrane region" description="Helical" evidence="2">
    <location>
        <begin position="12"/>
        <end position="33"/>
    </location>
</feature>
<name>A0A1E1L464_9HELO</name>
<evidence type="ECO:0000313" key="3">
    <source>
        <dbReference type="EMBL" id="CZT05274.1"/>
    </source>
</evidence>
<feature type="region of interest" description="Disordered" evidence="1">
    <location>
        <begin position="629"/>
        <end position="659"/>
    </location>
</feature>